<dbReference type="InterPro" id="IPR000873">
    <property type="entry name" value="AMP-dep_synth/lig_dom"/>
</dbReference>
<evidence type="ECO:0000256" key="2">
    <source>
        <dbReference type="ARBA" id="ARBA00013275"/>
    </source>
</evidence>
<evidence type="ECO:0000256" key="1">
    <source>
        <dbReference type="ARBA" id="ARBA00006432"/>
    </source>
</evidence>
<dbReference type="NCBIfam" id="NF001208">
    <property type="entry name" value="PRK00174.1"/>
    <property type="match status" value="1"/>
</dbReference>
<dbReference type="HOGENOM" id="CLU_000022_3_6_7"/>
<dbReference type="GO" id="GO:0006085">
    <property type="term" value="P:acetyl-CoA biosynthetic process"/>
    <property type="evidence" value="ECO:0007669"/>
    <property type="project" value="TreeGrafter"/>
</dbReference>
<protein>
    <recommendedName>
        <fullName evidence="2">acetate--CoA ligase</fullName>
        <ecNumber evidence="2">6.2.1.1</ecNumber>
    </recommendedName>
</protein>
<proteinExistence type="inferred from homology"/>
<organism evidence="10 11">
    <name type="scientific">Desulfohalobium retbaense (strain ATCC 49708 / DSM 5692 / JCM 16813 / HR100)</name>
    <dbReference type="NCBI Taxonomy" id="485915"/>
    <lineage>
        <taxon>Bacteria</taxon>
        <taxon>Pseudomonadati</taxon>
        <taxon>Thermodesulfobacteriota</taxon>
        <taxon>Desulfovibrionia</taxon>
        <taxon>Desulfovibrionales</taxon>
        <taxon>Desulfohalobiaceae</taxon>
        <taxon>Desulfohalobium</taxon>
    </lineage>
</organism>
<dbReference type="SUPFAM" id="SSF56801">
    <property type="entry name" value="Acetyl-CoA synthetase-like"/>
    <property type="match status" value="1"/>
</dbReference>
<dbReference type="AlphaFoldDB" id="C8X5R6"/>
<comment type="similarity">
    <text evidence="1">Belongs to the ATP-dependent AMP-binding enzyme family.</text>
</comment>
<evidence type="ECO:0000313" key="10">
    <source>
        <dbReference type="EMBL" id="ACV69763.1"/>
    </source>
</evidence>
<keyword evidence="6" id="KW-0007">Acetylation</keyword>
<evidence type="ECO:0000256" key="5">
    <source>
        <dbReference type="ARBA" id="ARBA00022840"/>
    </source>
</evidence>
<evidence type="ECO:0000256" key="6">
    <source>
        <dbReference type="ARBA" id="ARBA00022990"/>
    </source>
</evidence>
<dbReference type="InterPro" id="IPR020845">
    <property type="entry name" value="AMP-binding_CS"/>
</dbReference>
<evidence type="ECO:0000256" key="3">
    <source>
        <dbReference type="ARBA" id="ARBA00022598"/>
    </source>
</evidence>
<dbReference type="Pfam" id="PF13193">
    <property type="entry name" value="AMP-binding_C"/>
    <property type="match status" value="1"/>
</dbReference>
<dbReference type="eggNOG" id="COG0365">
    <property type="taxonomic scope" value="Bacteria"/>
</dbReference>
<dbReference type="Proteomes" id="UP000001052">
    <property type="component" value="Chromosome"/>
</dbReference>
<dbReference type="InterPro" id="IPR042099">
    <property type="entry name" value="ANL_N_sf"/>
</dbReference>
<dbReference type="PANTHER" id="PTHR24095:SF14">
    <property type="entry name" value="ACETYL-COENZYME A SYNTHETASE 1"/>
    <property type="match status" value="1"/>
</dbReference>
<accession>C8X5R6</accession>
<dbReference type="GO" id="GO:0003987">
    <property type="term" value="F:acetate-CoA ligase activity"/>
    <property type="evidence" value="ECO:0007669"/>
    <property type="project" value="UniProtKB-EC"/>
</dbReference>
<dbReference type="GO" id="GO:0005524">
    <property type="term" value="F:ATP binding"/>
    <property type="evidence" value="ECO:0007669"/>
    <property type="project" value="UniProtKB-KW"/>
</dbReference>
<feature type="domain" description="AMP-binding enzyme C-terminal" evidence="8">
    <location>
        <begin position="530"/>
        <end position="608"/>
    </location>
</feature>
<feature type="domain" description="AMP-dependent synthetase/ligase" evidence="7">
    <location>
        <begin position="89"/>
        <end position="468"/>
    </location>
</feature>
<gene>
    <name evidence="10" type="ordered locus">Dret_2481</name>
</gene>
<evidence type="ECO:0000313" key="11">
    <source>
        <dbReference type="Proteomes" id="UP000001052"/>
    </source>
</evidence>
<name>C8X5R6_DESRD</name>
<evidence type="ECO:0000259" key="9">
    <source>
        <dbReference type="Pfam" id="PF16177"/>
    </source>
</evidence>
<dbReference type="RefSeq" id="WP_015752897.1">
    <property type="nucleotide sequence ID" value="NC_013223.1"/>
</dbReference>
<dbReference type="InterPro" id="IPR045851">
    <property type="entry name" value="AMP-bd_C_sf"/>
</dbReference>
<dbReference type="PROSITE" id="PS00455">
    <property type="entry name" value="AMP_BINDING"/>
    <property type="match status" value="1"/>
</dbReference>
<dbReference type="STRING" id="485915.Dret_2481"/>
<keyword evidence="4" id="KW-0547">Nucleotide-binding</keyword>
<sequence length="620" mass="68005">MSEQHAPEEHLFRPAAPVRMGANLSAQEIEQARAWFADNPEGFWEQAAKELQWNEPWHTVCDDGDPPTWFAGAKCNIVHNCLDRHVHSANRNKLALVWESEAGETRKWTYFELSREVNRLAAGLRRLGFQAGSVFVLCLPPLPETVALSLAIAKIGAVQSHVFVGYAAKVLRARIAALQAECVVCADGFARNGSVVGLKEIVDTALDSPEGDSVELTIVVPRLGIKQSLRTDRDLAYDDVLHPVHGNEPTTALDSDHILFVQYTSGTTGTPKGVVHTHGGYMVALNRTMNWVLDIKATDILWCQADLGWITGQSYALWGPLLAGSTTMLYEGHPLYPKADRIWRIVEKAGVSILYTTPTLMRMVKRYGPGFPAQHDLSALRLLAAVGEPLAPEVWLWWHEHIGQGQCPLLNTWWQTETGAIVISPLPANTLKPGSVGRPLPGIQAAVVDPEGTPVPANTTGHLVLYGSWPGFFNGLFREHDQSFAGYWSPSQKTYWTGDLARQDADGHLWILGRQDEVLNIAGHILGATEIENGLLVHPGVHEVAVVPVPDKIRGQAAKAYVVLKEPHQAGDALKTALTELVRQELGPVVRIKDIVFVETLPKTGSGKILRRALRDSPPA</sequence>
<dbReference type="Gene3D" id="3.30.300.30">
    <property type="match status" value="1"/>
</dbReference>
<dbReference type="InterPro" id="IPR025110">
    <property type="entry name" value="AMP-bd_C"/>
</dbReference>
<feature type="domain" description="Acetyl-coenzyme A synthetase N-terminal" evidence="9">
    <location>
        <begin position="31"/>
        <end position="81"/>
    </location>
</feature>
<keyword evidence="5" id="KW-0067">ATP-binding</keyword>
<evidence type="ECO:0000259" key="7">
    <source>
        <dbReference type="Pfam" id="PF00501"/>
    </source>
</evidence>
<dbReference type="Pfam" id="PF00501">
    <property type="entry name" value="AMP-binding"/>
    <property type="match status" value="1"/>
</dbReference>
<dbReference type="KEGG" id="drt:Dret_2481"/>
<dbReference type="OrthoDB" id="9801302at2"/>
<keyword evidence="11" id="KW-1185">Reference proteome</keyword>
<dbReference type="EC" id="6.2.1.1" evidence="2"/>
<dbReference type="EMBL" id="CP001734">
    <property type="protein sequence ID" value="ACV69763.1"/>
    <property type="molecule type" value="Genomic_DNA"/>
</dbReference>
<dbReference type="Gene3D" id="3.40.50.12780">
    <property type="entry name" value="N-terminal domain of ligase-like"/>
    <property type="match status" value="1"/>
</dbReference>
<evidence type="ECO:0000256" key="4">
    <source>
        <dbReference type="ARBA" id="ARBA00022741"/>
    </source>
</evidence>
<dbReference type="InterPro" id="IPR032387">
    <property type="entry name" value="ACAS_N"/>
</dbReference>
<reference evidence="11" key="1">
    <citation type="submission" date="2009-09" db="EMBL/GenBank/DDBJ databases">
        <title>The complete chromosome of Desulfohalobium retbaense DSM 5692.</title>
        <authorList>
            <consortium name="US DOE Joint Genome Institute (JGI-PGF)"/>
            <person name="Lucas S."/>
            <person name="Copeland A."/>
            <person name="Lapidus A."/>
            <person name="Glavina del Rio T."/>
            <person name="Dalin E."/>
            <person name="Tice H."/>
            <person name="Bruce D."/>
            <person name="Goodwin L."/>
            <person name="Pitluck S."/>
            <person name="Kyrpides N."/>
            <person name="Mavromatis K."/>
            <person name="Ivanova N."/>
            <person name="Mikhailova N."/>
            <person name="Munk A.C."/>
            <person name="Brettin T."/>
            <person name="Detter J.C."/>
            <person name="Han C."/>
            <person name="Tapia R."/>
            <person name="Larimer F."/>
            <person name="Land M."/>
            <person name="Hauser L."/>
            <person name="Markowitz V."/>
            <person name="Cheng J.-F."/>
            <person name="Hugenholtz P."/>
            <person name="Woyke T."/>
            <person name="Wu D."/>
            <person name="Spring S."/>
            <person name="Klenk H.-P."/>
            <person name="Eisen J.A."/>
        </authorList>
    </citation>
    <scope>NUCLEOTIDE SEQUENCE [LARGE SCALE GENOMIC DNA]</scope>
    <source>
        <strain evidence="11">DSM 5692</strain>
    </source>
</reference>
<reference evidence="10 11" key="2">
    <citation type="journal article" date="2010" name="Stand. Genomic Sci.">
        <title>Complete genome sequence of Desulfohalobium retbaense type strain (HR(100)).</title>
        <authorList>
            <person name="Spring S."/>
            <person name="Nolan M."/>
            <person name="Lapidus A."/>
            <person name="Glavina Del Rio T."/>
            <person name="Copeland A."/>
            <person name="Tice H."/>
            <person name="Cheng J.F."/>
            <person name="Lucas S."/>
            <person name="Land M."/>
            <person name="Chen F."/>
            <person name="Bruce D."/>
            <person name="Goodwin L."/>
            <person name="Pitluck S."/>
            <person name="Ivanova N."/>
            <person name="Mavromatis K."/>
            <person name="Mikhailova N."/>
            <person name="Pati A."/>
            <person name="Chen A."/>
            <person name="Palaniappan K."/>
            <person name="Hauser L."/>
            <person name="Chang Y.J."/>
            <person name="Jeffries C.D."/>
            <person name="Munk C."/>
            <person name="Kiss H."/>
            <person name="Chain P."/>
            <person name="Han C."/>
            <person name="Brettin T."/>
            <person name="Detter J.C."/>
            <person name="Schuler E."/>
            <person name="Goker M."/>
            <person name="Rohde M."/>
            <person name="Bristow J."/>
            <person name="Eisen J.A."/>
            <person name="Markowitz V."/>
            <person name="Hugenholtz P."/>
            <person name="Kyrpides N.C."/>
            <person name="Klenk H.P."/>
        </authorList>
    </citation>
    <scope>NUCLEOTIDE SEQUENCE [LARGE SCALE GENOMIC DNA]</scope>
    <source>
        <strain evidence="10 11">DSM 5692</strain>
    </source>
</reference>
<dbReference type="Pfam" id="PF16177">
    <property type="entry name" value="ACAS_N"/>
    <property type="match status" value="1"/>
</dbReference>
<evidence type="ECO:0000259" key="8">
    <source>
        <dbReference type="Pfam" id="PF13193"/>
    </source>
</evidence>
<keyword evidence="3 10" id="KW-0436">Ligase</keyword>
<dbReference type="PANTHER" id="PTHR24095">
    <property type="entry name" value="ACETYL-COENZYME A SYNTHETASE"/>
    <property type="match status" value="1"/>
</dbReference>